<evidence type="ECO:0000313" key="2">
    <source>
        <dbReference type="EMBL" id="SDL01800.1"/>
    </source>
</evidence>
<dbReference type="RefSeq" id="WP_093615741.1">
    <property type="nucleotide sequence ID" value="NZ_FNFF01000016.1"/>
</dbReference>
<gene>
    <name evidence="2" type="ORF">SAMN05421806_11688</name>
</gene>
<keyword evidence="1" id="KW-0812">Transmembrane</keyword>
<feature type="transmembrane region" description="Helical" evidence="1">
    <location>
        <begin position="87"/>
        <end position="107"/>
    </location>
</feature>
<dbReference type="AlphaFoldDB" id="A0A1G9GM86"/>
<dbReference type="EMBL" id="FNFF01000016">
    <property type="protein sequence ID" value="SDL01800.1"/>
    <property type="molecule type" value="Genomic_DNA"/>
</dbReference>
<evidence type="ECO:0000313" key="3">
    <source>
        <dbReference type="Proteomes" id="UP000199155"/>
    </source>
</evidence>
<evidence type="ECO:0000256" key="1">
    <source>
        <dbReference type="SAM" id="Phobius"/>
    </source>
</evidence>
<keyword evidence="1" id="KW-0472">Membrane</keyword>
<proteinExistence type="predicted"/>
<dbReference type="Pfam" id="PF19744">
    <property type="entry name" value="DUF6232"/>
    <property type="match status" value="1"/>
</dbReference>
<reference evidence="2 3" key="1">
    <citation type="submission" date="2016-10" db="EMBL/GenBank/DDBJ databases">
        <authorList>
            <person name="de Groot N.N."/>
        </authorList>
    </citation>
    <scope>NUCLEOTIDE SEQUENCE [LARGE SCALE GENOMIC DNA]</scope>
    <source>
        <strain evidence="2 3">CGMCC 4.5727</strain>
    </source>
</reference>
<dbReference type="STRING" id="417292.SAMN05421806_11688"/>
<keyword evidence="3" id="KW-1185">Reference proteome</keyword>
<keyword evidence="1" id="KW-1133">Transmembrane helix</keyword>
<name>A0A1G9GM86_9ACTN</name>
<dbReference type="Proteomes" id="UP000199155">
    <property type="component" value="Unassembled WGS sequence"/>
</dbReference>
<sequence length="185" mass="20326">MRDRQIGEIVISRRVVQIGHEVYPLSNISRVRSLQLVWRGKYATWYPLRPLAITLFVIVSFAAAAQLAPPALPPDVRPDVESAARLLMPLVTGVGGVVAAGFLGLLIHRVFFRRTRYALVLETAGTQYTALSGTDGTEIHRIKHVIVDAIENPPTHPRSVQVYGDVVMGDKAGRDQFKMSGSGSR</sequence>
<accession>A0A1G9GM86</accession>
<dbReference type="InterPro" id="IPR045629">
    <property type="entry name" value="DUF6232"/>
</dbReference>
<feature type="transmembrane region" description="Helical" evidence="1">
    <location>
        <begin position="48"/>
        <end position="67"/>
    </location>
</feature>
<organism evidence="2 3">
    <name type="scientific">Streptomyces indicus</name>
    <dbReference type="NCBI Taxonomy" id="417292"/>
    <lineage>
        <taxon>Bacteria</taxon>
        <taxon>Bacillati</taxon>
        <taxon>Actinomycetota</taxon>
        <taxon>Actinomycetes</taxon>
        <taxon>Kitasatosporales</taxon>
        <taxon>Streptomycetaceae</taxon>
        <taxon>Streptomyces</taxon>
    </lineage>
</organism>
<protein>
    <submittedName>
        <fullName evidence="2">Uncharacterized protein</fullName>
    </submittedName>
</protein>